<dbReference type="OrthoDB" id="1250816at2"/>
<protein>
    <submittedName>
        <fullName evidence="2">Uncharacterized protein</fullName>
    </submittedName>
</protein>
<keyword evidence="1" id="KW-1133">Transmembrane helix</keyword>
<dbReference type="EMBL" id="JPRP01000001">
    <property type="protein sequence ID" value="KFF00970.1"/>
    <property type="molecule type" value="Genomic_DNA"/>
</dbReference>
<comment type="caution">
    <text evidence="2">The sequence shown here is derived from an EMBL/GenBank/DDBJ whole genome shotgun (WGS) entry which is preliminary data.</text>
</comment>
<keyword evidence="1" id="KW-0812">Transmembrane</keyword>
<dbReference type="Proteomes" id="UP000028713">
    <property type="component" value="Unassembled WGS sequence"/>
</dbReference>
<dbReference type="RefSeq" id="WP_034675904.1">
    <property type="nucleotide sequence ID" value="NZ_FPAP01000001.1"/>
</dbReference>
<name>A0A085Z956_9FLAO</name>
<keyword evidence="3" id="KW-1185">Reference proteome</keyword>
<evidence type="ECO:0000256" key="1">
    <source>
        <dbReference type="SAM" id="Phobius"/>
    </source>
</evidence>
<accession>A0A085Z956</accession>
<dbReference type="STRING" id="236814.IX39_10220"/>
<feature type="transmembrane region" description="Helical" evidence="1">
    <location>
        <begin position="46"/>
        <end position="65"/>
    </location>
</feature>
<proteinExistence type="predicted"/>
<reference evidence="2 3" key="1">
    <citation type="submission" date="2014-07" db="EMBL/GenBank/DDBJ databases">
        <title>Genome of Chryseobacterium formosense LMG 24722.</title>
        <authorList>
            <person name="Pipes S.E."/>
            <person name="Stropko S.J."/>
            <person name="Newman J.D."/>
        </authorList>
    </citation>
    <scope>NUCLEOTIDE SEQUENCE [LARGE SCALE GENOMIC DNA]</scope>
    <source>
        <strain evidence="2 3">LMG 24722</strain>
    </source>
</reference>
<dbReference type="AlphaFoldDB" id="A0A085Z956"/>
<evidence type="ECO:0000313" key="3">
    <source>
        <dbReference type="Proteomes" id="UP000028713"/>
    </source>
</evidence>
<organism evidence="2 3">
    <name type="scientific">Chryseobacterium formosense</name>
    <dbReference type="NCBI Taxonomy" id="236814"/>
    <lineage>
        <taxon>Bacteria</taxon>
        <taxon>Pseudomonadati</taxon>
        <taxon>Bacteroidota</taxon>
        <taxon>Flavobacteriia</taxon>
        <taxon>Flavobacteriales</taxon>
        <taxon>Weeksellaceae</taxon>
        <taxon>Chryseobacterium group</taxon>
        <taxon>Chryseobacterium</taxon>
    </lineage>
</organism>
<sequence>MDKKIRKQLKADYEELNIKPSDKLWDQIEDQLHGKEKTVKKPLFQWWKYAAAIVLLISFGSILYFNSDKSSKSAETIAVEEVTEENLKPSKTSETVANVTNPETENNFEIKTNPEKTIVIKEINEADQEQTDLPKMTSVSKIIESAPEIEVKTETKIKQEITETPKLVVIEKSSKTRYVTANDLMFQHQYSVEKNEKPNENTKRLGIIKINKVNISPEFITIFNSSNSTDEK</sequence>
<evidence type="ECO:0000313" key="2">
    <source>
        <dbReference type="EMBL" id="KFF00970.1"/>
    </source>
</evidence>
<keyword evidence="1" id="KW-0472">Membrane</keyword>
<dbReference type="eggNOG" id="ENOG5033A0P">
    <property type="taxonomic scope" value="Bacteria"/>
</dbReference>
<gene>
    <name evidence="2" type="ORF">IX39_10220</name>
</gene>